<keyword evidence="1" id="KW-0472">Membrane</keyword>
<dbReference type="EMBL" id="BARW01003468">
    <property type="protein sequence ID" value="GAI67319.1"/>
    <property type="molecule type" value="Genomic_DNA"/>
</dbReference>
<name>X1SHQ0_9ZZZZ</name>
<feature type="transmembrane region" description="Helical" evidence="1">
    <location>
        <begin position="36"/>
        <end position="63"/>
    </location>
</feature>
<organism evidence="2">
    <name type="scientific">marine sediment metagenome</name>
    <dbReference type="NCBI Taxonomy" id="412755"/>
    <lineage>
        <taxon>unclassified sequences</taxon>
        <taxon>metagenomes</taxon>
        <taxon>ecological metagenomes</taxon>
    </lineage>
</organism>
<evidence type="ECO:0008006" key="3">
    <source>
        <dbReference type="Google" id="ProtNLM"/>
    </source>
</evidence>
<comment type="caution">
    <text evidence="2">The sequence shown here is derived from an EMBL/GenBank/DDBJ whole genome shotgun (WGS) entry which is preliminary data.</text>
</comment>
<feature type="transmembrane region" description="Helical" evidence="1">
    <location>
        <begin position="136"/>
        <end position="156"/>
    </location>
</feature>
<evidence type="ECO:0000313" key="2">
    <source>
        <dbReference type="EMBL" id="GAI67319.1"/>
    </source>
</evidence>
<evidence type="ECO:0000256" key="1">
    <source>
        <dbReference type="SAM" id="Phobius"/>
    </source>
</evidence>
<proteinExistence type="predicted"/>
<dbReference type="AlphaFoldDB" id="X1SHQ0"/>
<keyword evidence="1" id="KW-1133">Transmembrane helix</keyword>
<protein>
    <recommendedName>
        <fullName evidence="3">Zinc-ribbon domain-containing protein</fullName>
    </recommendedName>
</protein>
<accession>X1SHQ0</accession>
<reference evidence="2" key="1">
    <citation type="journal article" date="2014" name="Front. Microbiol.">
        <title>High frequency of phylogenetically diverse reductive dehalogenase-homologous genes in deep subseafloor sedimentary metagenomes.</title>
        <authorList>
            <person name="Kawai M."/>
            <person name="Futagami T."/>
            <person name="Toyoda A."/>
            <person name="Takaki Y."/>
            <person name="Nishi S."/>
            <person name="Hori S."/>
            <person name="Arai W."/>
            <person name="Tsubouchi T."/>
            <person name="Morono Y."/>
            <person name="Uchiyama I."/>
            <person name="Ito T."/>
            <person name="Fujiyama A."/>
            <person name="Inagaki F."/>
            <person name="Takami H."/>
        </authorList>
    </citation>
    <scope>NUCLEOTIDE SEQUENCE</scope>
    <source>
        <strain evidence="2">Expedition CK06-06</strain>
    </source>
</reference>
<feature type="transmembrane region" description="Helical" evidence="1">
    <location>
        <begin position="70"/>
        <end position="94"/>
    </location>
</feature>
<sequence>MTGLIALIFIFIALGNIKNANLKLNNEYLEEFRSKYIRAFILRIVGTIVLVAGVIIMFFSVFMPMDITSFWIIISISVIFIPTGLIFEIISVVAEIKAWKNLKRFFEENKSMFPDNLYNELIDGCDKLETAALLNAFGFLIITAIIGFIYQIIGYFKLAKLNTLMLYDVPKTSQIQVNLPESRVIGINEVASHFCPNCGTKLSGLGKFCPLCGSDIR</sequence>
<keyword evidence="1" id="KW-0812">Transmembrane</keyword>
<gene>
    <name evidence="2" type="ORF">S12H4_08824</name>
</gene>